<keyword evidence="1" id="KW-0677">Repeat</keyword>
<keyword evidence="6" id="KW-1185">Reference proteome</keyword>
<dbReference type="RefSeq" id="WP_250919716.1">
    <property type="nucleotide sequence ID" value="NZ_JAMQAW010000010.1"/>
</dbReference>
<dbReference type="SMART" id="SM00382">
    <property type="entry name" value="AAA"/>
    <property type="match status" value="2"/>
</dbReference>
<dbReference type="InterPro" id="IPR003593">
    <property type="entry name" value="AAA+_ATPase"/>
</dbReference>
<dbReference type="Gene3D" id="3.40.50.300">
    <property type="entry name" value="P-loop containing nucleotide triphosphate hydrolases"/>
    <property type="match status" value="2"/>
</dbReference>
<evidence type="ECO:0000256" key="3">
    <source>
        <dbReference type="ARBA" id="ARBA00022840"/>
    </source>
</evidence>
<evidence type="ECO:0000313" key="5">
    <source>
        <dbReference type="EMBL" id="MCM2389401.1"/>
    </source>
</evidence>
<gene>
    <name evidence="5" type="ORF">NBG84_14040</name>
</gene>
<keyword evidence="2" id="KW-0547">Nucleotide-binding</keyword>
<dbReference type="PROSITE" id="PS50893">
    <property type="entry name" value="ABC_TRANSPORTER_2"/>
    <property type="match status" value="1"/>
</dbReference>
<proteinExistence type="predicted"/>
<dbReference type="Pfam" id="PF00005">
    <property type="entry name" value="ABC_tran"/>
    <property type="match status" value="2"/>
</dbReference>
<accession>A0ABT0UM46</accession>
<dbReference type="InterPro" id="IPR003439">
    <property type="entry name" value="ABC_transporter-like_ATP-bd"/>
</dbReference>
<dbReference type="InterPro" id="IPR017871">
    <property type="entry name" value="ABC_transporter-like_CS"/>
</dbReference>
<dbReference type="PANTHER" id="PTHR19211:SF6">
    <property type="entry name" value="BLL7188 PROTEIN"/>
    <property type="match status" value="1"/>
</dbReference>
<organism evidence="5 6">
    <name type="scientific">Streptomyces albipurpureus</name>
    <dbReference type="NCBI Taxonomy" id="2897419"/>
    <lineage>
        <taxon>Bacteria</taxon>
        <taxon>Bacillati</taxon>
        <taxon>Actinomycetota</taxon>
        <taxon>Actinomycetes</taxon>
        <taxon>Kitasatosporales</taxon>
        <taxon>Streptomycetaceae</taxon>
        <taxon>Streptomyces</taxon>
    </lineage>
</organism>
<sequence length="542" mass="58356">MSHSPAASVVCSHLSFTWPEGTDVLKDISCALGSGRTGLIGDNGSGKTTLLRLIAGVIAPTSGTVQVGGELGYLPQDLTLATGHRVEEVLDIARTRAALHAIEAGDASAEHFDAIGDDWDIEERTLATLDQLGLGHIGLDRTVGEVSGGEAVLLRLAALLLARPDVLLLDEPTNNLDHSARQRLYGALAGYSGAVVIVSHDRHLLEQVDQIAELRSSAVRTFTGPLSTYQDAIAIEQEAATRMVTAAEARVTREKRELDQSHSRQARSVRYGRKMYADNRLDKPTMQAKKRSAQVSAGKERGMHEQRLSTARERLEQAEAQVREDVTIRLDLPATSLPAGRGVLSLNQVRLRSGAWLGSLDVHGPQRIALLGGNGVGKTTLLRTLCGQLAPTEGLVSVQVPLRCLPQRLDVLDDGLTIVQNVTRLAPRATGNQIRAQLARFLFRGGRAEQRVSTLSGGERLRATLAALLLAEPAPQLLLLDEPTNNLDLASVDQLTQALAAYRGALVVASHDRPFLRAAGITRWLSLDGGGLTEVEREELHR</sequence>
<evidence type="ECO:0000256" key="2">
    <source>
        <dbReference type="ARBA" id="ARBA00022741"/>
    </source>
</evidence>
<evidence type="ECO:0000313" key="6">
    <source>
        <dbReference type="Proteomes" id="UP001431429"/>
    </source>
</evidence>
<protein>
    <submittedName>
        <fullName evidence="5">ATP-binding cassette domain-containing protein</fullName>
    </submittedName>
</protein>
<comment type="caution">
    <text evidence="5">The sequence shown here is derived from an EMBL/GenBank/DDBJ whole genome shotgun (WGS) entry which is preliminary data.</text>
</comment>
<keyword evidence="3 5" id="KW-0067">ATP-binding</keyword>
<dbReference type="GO" id="GO:0005524">
    <property type="term" value="F:ATP binding"/>
    <property type="evidence" value="ECO:0007669"/>
    <property type="project" value="UniProtKB-KW"/>
</dbReference>
<evidence type="ECO:0000256" key="1">
    <source>
        <dbReference type="ARBA" id="ARBA00022737"/>
    </source>
</evidence>
<dbReference type="Proteomes" id="UP001431429">
    <property type="component" value="Unassembled WGS sequence"/>
</dbReference>
<dbReference type="PANTHER" id="PTHR19211">
    <property type="entry name" value="ATP-BINDING TRANSPORT PROTEIN-RELATED"/>
    <property type="match status" value="1"/>
</dbReference>
<feature type="domain" description="ABC transporter" evidence="4">
    <location>
        <begin position="9"/>
        <end position="241"/>
    </location>
</feature>
<reference evidence="5" key="1">
    <citation type="submission" date="2022-06" db="EMBL/GenBank/DDBJ databases">
        <title>Genome public.</title>
        <authorList>
            <person name="Sun Q."/>
        </authorList>
    </citation>
    <scope>NUCLEOTIDE SEQUENCE</scope>
    <source>
        <strain evidence="5">CWNU-1</strain>
    </source>
</reference>
<name>A0ABT0UM46_9ACTN</name>
<evidence type="ECO:0000259" key="4">
    <source>
        <dbReference type="PROSITE" id="PS50893"/>
    </source>
</evidence>
<dbReference type="InterPro" id="IPR027417">
    <property type="entry name" value="P-loop_NTPase"/>
</dbReference>
<dbReference type="SUPFAM" id="SSF52540">
    <property type="entry name" value="P-loop containing nucleoside triphosphate hydrolases"/>
    <property type="match status" value="2"/>
</dbReference>
<dbReference type="PROSITE" id="PS00211">
    <property type="entry name" value="ABC_TRANSPORTER_1"/>
    <property type="match status" value="1"/>
</dbReference>
<dbReference type="EMBL" id="JAMQAW010000010">
    <property type="protein sequence ID" value="MCM2389401.1"/>
    <property type="molecule type" value="Genomic_DNA"/>
</dbReference>
<dbReference type="InterPro" id="IPR050611">
    <property type="entry name" value="ABCF"/>
</dbReference>